<keyword evidence="3" id="KW-0813">Transport</keyword>
<gene>
    <name evidence="8" type="ORF">QQ91_000550</name>
</gene>
<keyword evidence="6" id="KW-1133">Transmembrane helix</keyword>
<proteinExistence type="inferred from homology"/>
<dbReference type="PANTHER" id="PTHR36838">
    <property type="entry name" value="AUXIN EFFLUX CARRIER FAMILY PROTEIN"/>
    <property type="match status" value="1"/>
</dbReference>
<organism evidence="8">
    <name type="scientific">Lyngbya confervoides BDU141951</name>
    <dbReference type="NCBI Taxonomy" id="1574623"/>
    <lineage>
        <taxon>Bacteria</taxon>
        <taxon>Bacillati</taxon>
        <taxon>Cyanobacteriota</taxon>
        <taxon>Cyanophyceae</taxon>
        <taxon>Oscillatoriophycideae</taxon>
        <taxon>Oscillatoriales</taxon>
        <taxon>Microcoleaceae</taxon>
        <taxon>Lyngbya</taxon>
    </lineage>
</organism>
<keyword evidence="5" id="KW-0812">Transmembrane</keyword>
<dbReference type="Gene3D" id="1.20.1530.20">
    <property type="match status" value="1"/>
</dbReference>
<evidence type="ECO:0000256" key="3">
    <source>
        <dbReference type="ARBA" id="ARBA00022448"/>
    </source>
</evidence>
<evidence type="ECO:0000313" key="8">
    <source>
        <dbReference type="EMBL" id="NEV65604.1"/>
    </source>
</evidence>
<dbReference type="GO" id="GO:0055085">
    <property type="term" value="P:transmembrane transport"/>
    <property type="evidence" value="ECO:0007669"/>
    <property type="project" value="InterPro"/>
</dbReference>
<reference evidence="8" key="2">
    <citation type="journal article" date="2015" name="Genome Announc.">
        <title>Draft Genome Sequence of Filamentous Marine Cyanobacterium Lyngbya confervoides Strain BDU141951.</title>
        <authorList>
            <person name="Chandrababunaidu M.M."/>
            <person name="Sen D."/>
            <person name="Tripathy S."/>
        </authorList>
    </citation>
    <scope>NUCLEOTIDE SEQUENCE</scope>
    <source>
        <strain evidence="8">BDU141951</strain>
    </source>
</reference>
<dbReference type="EMBL" id="JTHE02000002">
    <property type="protein sequence ID" value="NEV65604.1"/>
    <property type="molecule type" value="Genomic_DNA"/>
</dbReference>
<keyword evidence="4" id="KW-1003">Cell membrane</keyword>
<reference evidence="8" key="1">
    <citation type="submission" date="2014-11" db="EMBL/GenBank/DDBJ databases">
        <authorList>
            <person name="Malar M.C."/>
            <person name="Sen D."/>
            <person name="Tripathy S."/>
        </authorList>
    </citation>
    <scope>NUCLEOTIDE SEQUENCE</scope>
    <source>
        <strain evidence="8">BDU141951</strain>
    </source>
</reference>
<evidence type="ECO:0000256" key="5">
    <source>
        <dbReference type="ARBA" id="ARBA00022692"/>
    </source>
</evidence>
<evidence type="ECO:0000256" key="2">
    <source>
        <dbReference type="ARBA" id="ARBA00010145"/>
    </source>
</evidence>
<keyword evidence="7" id="KW-0472">Membrane</keyword>
<evidence type="ECO:0000256" key="7">
    <source>
        <dbReference type="ARBA" id="ARBA00023136"/>
    </source>
</evidence>
<dbReference type="InterPro" id="IPR038770">
    <property type="entry name" value="Na+/solute_symporter_sf"/>
</dbReference>
<evidence type="ECO:0000256" key="4">
    <source>
        <dbReference type="ARBA" id="ARBA00022475"/>
    </source>
</evidence>
<accession>A0A0C1VDK2</accession>
<comment type="subcellular location">
    <subcellularLocation>
        <location evidence="1">Cell membrane</location>
        <topology evidence="1">Multi-pass membrane protein</topology>
    </subcellularLocation>
</comment>
<evidence type="ECO:0000256" key="6">
    <source>
        <dbReference type="ARBA" id="ARBA00022989"/>
    </source>
</evidence>
<dbReference type="GO" id="GO:0005886">
    <property type="term" value="C:plasma membrane"/>
    <property type="evidence" value="ECO:0007669"/>
    <property type="project" value="UniProtKB-SubCell"/>
</dbReference>
<comment type="caution">
    <text evidence="8">The sequence shown here is derived from an EMBL/GenBank/DDBJ whole genome shotgun (WGS) entry which is preliminary data.</text>
</comment>
<protein>
    <submittedName>
        <fullName evidence="8">AEC family transporter</fullName>
    </submittedName>
</protein>
<reference evidence="8" key="3">
    <citation type="submission" date="2020-02" db="EMBL/GenBank/DDBJ databases">
        <authorList>
            <person name="Sarangi A.N."/>
            <person name="Ghosh S."/>
            <person name="Mukherjee M."/>
            <person name="Tripathy S."/>
        </authorList>
    </citation>
    <scope>NUCLEOTIDE SEQUENCE</scope>
    <source>
        <strain evidence="8">BDU141951</strain>
    </source>
</reference>
<dbReference type="PANTHER" id="PTHR36838:SF1">
    <property type="entry name" value="SLR1864 PROTEIN"/>
    <property type="match status" value="1"/>
</dbReference>
<comment type="similarity">
    <text evidence="2">Belongs to the auxin efflux carrier (TC 2.A.69) family.</text>
</comment>
<name>A0A0C1VDK2_9CYAN</name>
<evidence type="ECO:0000256" key="1">
    <source>
        <dbReference type="ARBA" id="ARBA00004651"/>
    </source>
</evidence>
<dbReference type="Pfam" id="PF03547">
    <property type="entry name" value="Mem_trans"/>
    <property type="match status" value="2"/>
</dbReference>
<sequence>MAVLLPAIAPVALIILVGFIAGRTLGLDRRTLSRLSLYVLLPALIASSLYGITLTAERALLIVVGFFVVSALLYGLVYGLCRLIKAHPLQQKTLLATTLFANTGNLGLPFITFALGQTGLERAIVYLISSSILLTTVGPTLLKGQGLATGLRTTLRLPVFWAMLAGLALQALTITLPLRLDEGLDLLGGAAIPVALITLGMQLAKTQFYLDRPVLVAAGLRLVLGPAIALIIGGAIGLQGQDLQVLVLQGAMPTAVNTFIWVTEFGGDADLVARAIVLSTLLSFITLPSILWALLTFT</sequence>
<dbReference type="AlphaFoldDB" id="A0A0C1VDK2"/>
<dbReference type="InterPro" id="IPR004776">
    <property type="entry name" value="Mem_transp_PIN-like"/>
</dbReference>